<sequence>FHERTKHLEIHYHLVREKAQAGLMRLLPVPSSHQLADMFTEALSPRLFKSNVSNSRLIDLYTPPS</sequence>
<proteinExistence type="predicted"/>
<accession>A0A0B2REN9</accession>
<evidence type="ECO:0008006" key="2">
    <source>
        <dbReference type="Google" id="ProtNLM"/>
    </source>
</evidence>
<organism evidence="1">
    <name type="scientific">Glycine soja</name>
    <name type="common">Wild soybean</name>
    <dbReference type="NCBI Taxonomy" id="3848"/>
    <lineage>
        <taxon>Eukaryota</taxon>
        <taxon>Viridiplantae</taxon>
        <taxon>Streptophyta</taxon>
        <taxon>Embryophyta</taxon>
        <taxon>Tracheophyta</taxon>
        <taxon>Spermatophyta</taxon>
        <taxon>Magnoliopsida</taxon>
        <taxon>eudicotyledons</taxon>
        <taxon>Gunneridae</taxon>
        <taxon>Pentapetalae</taxon>
        <taxon>rosids</taxon>
        <taxon>fabids</taxon>
        <taxon>Fabales</taxon>
        <taxon>Fabaceae</taxon>
        <taxon>Papilionoideae</taxon>
        <taxon>50 kb inversion clade</taxon>
        <taxon>NPAAA clade</taxon>
        <taxon>indigoferoid/millettioid clade</taxon>
        <taxon>Phaseoleae</taxon>
        <taxon>Glycine</taxon>
        <taxon>Glycine subgen. Soja</taxon>
    </lineage>
</organism>
<evidence type="ECO:0000313" key="1">
    <source>
        <dbReference type="EMBL" id="KHN30317.1"/>
    </source>
</evidence>
<feature type="non-terminal residue" evidence="1">
    <location>
        <position position="1"/>
    </location>
</feature>
<dbReference type="CDD" id="cd09272">
    <property type="entry name" value="RNase_HI_RT_Ty1"/>
    <property type="match status" value="1"/>
</dbReference>
<reference evidence="1" key="1">
    <citation type="submission" date="2014-07" db="EMBL/GenBank/DDBJ databases">
        <title>Identification of a novel salt tolerance gene in wild soybean by whole-genome sequencing.</title>
        <authorList>
            <person name="Lam H.-M."/>
            <person name="Qi X."/>
            <person name="Li M.-W."/>
            <person name="Liu X."/>
            <person name="Xie M."/>
            <person name="Ni M."/>
            <person name="Xu X."/>
        </authorList>
    </citation>
    <scope>NUCLEOTIDE SEQUENCE [LARGE SCALE GENOMIC DNA]</scope>
    <source>
        <tissue evidence="1">Root</tissue>
    </source>
</reference>
<dbReference type="EMBL" id="KN651835">
    <property type="protein sequence ID" value="KHN30317.1"/>
    <property type="molecule type" value="Genomic_DNA"/>
</dbReference>
<gene>
    <name evidence="1" type="ORF">glysoja_037828</name>
</gene>
<name>A0A0B2REN9_GLYSO</name>
<protein>
    <recommendedName>
        <fullName evidence="2">Copia protein</fullName>
    </recommendedName>
</protein>
<dbReference type="Proteomes" id="UP000053555">
    <property type="component" value="Unassembled WGS sequence"/>
</dbReference>
<dbReference type="AlphaFoldDB" id="A0A0B2REN9"/>